<evidence type="ECO:0000313" key="2">
    <source>
        <dbReference type="EMBL" id="ABG50401.1"/>
    </source>
</evidence>
<dbReference type="eggNOG" id="COG2370">
    <property type="taxonomic scope" value="Bacteria"/>
</dbReference>
<proteinExistence type="predicted"/>
<name>Q117C3_TRIEI</name>
<dbReference type="OrthoDB" id="9808192at2"/>
<dbReference type="AlphaFoldDB" id="Q117C3"/>
<dbReference type="Pfam" id="PF04955">
    <property type="entry name" value="HupE_UreJ"/>
    <property type="match status" value="1"/>
</dbReference>
<feature type="transmembrane region" description="Helical" evidence="1">
    <location>
        <begin position="114"/>
        <end position="132"/>
    </location>
</feature>
<sequence length="226" mass="24440">MTYKHSKFTKIRMGNQLNKILTIVIVTCTSLIFFSTTELAMAHHPMGGKIPANFWEGLISGMGHPIIGIDHLSFVVGVGLIAAGMSNSILVLVSFLATAMLGTGIHLLSIDLPLTEIAIAISVVALGAMLAFKQKLNTPLVIIFAAISGIFHGYAYGEAIIGSEMTPLLAYLIGFTAMQLFIALFAMKSAELVSSYWQNQFFRLMSFLGLFISTIGLVFFTKAILN</sequence>
<keyword evidence="1" id="KW-0812">Transmembrane</keyword>
<keyword evidence="1" id="KW-1133">Transmembrane helix</keyword>
<organism evidence="2">
    <name type="scientific">Trichodesmium erythraeum (strain IMS101)</name>
    <dbReference type="NCBI Taxonomy" id="203124"/>
    <lineage>
        <taxon>Bacteria</taxon>
        <taxon>Bacillati</taxon>
        <taxon>Cyanobacteriota</taxon>
        <taxon>Cyanophyceae</taxon>
        <taxon>Oscillatoriophycideae</taxon>
        <taxon>Oscillatoriales</taxon>
        <taxon>Microcoleaceae</taxon>
        <taxon>Trichodesmium</taxon>
    </lineage>
</organism>
<feature type="transmembrane region" description="Helical" evidence="1">
    <location>
        <begin position="168"/>
        <end position="186"/>
    </location>
</feature>
<feature type="transmembrane region" description="Helical" evidence="1">
    <location>
        <begin position="139"/>
        <end position="156"/>
    </location>
</feature>
<feature type="transmembrane region" description="Helical" evidence="1">
    <location>
        <begin position="62"/>
        <end position="82"/>
    </location>
</feature>
<reference evidence="2" key="1">
    <citation type="submission" date="2006-06" db="EMBL/GenBank/DDBJ databases">
        <title>Complete sequence of Trichodesmium erythraeum IMS101.</title>
        <authorList>
            <consortium name="US DOE Joint Genome Institute"/>
            <person name="Copeland A."/>
            <person name="Lucas S."/>
            <person name="Lapidus A."/>
            <person name="Barry K."/>
            <person name="Detter J.C."/>
            <person name="Glavina del Rio T."/>
            <person name="Hammon N."/>
            <person name="Israni S."/>
            <person name="Dalin E."/>
            <person name="Tice H."/>
            <person name="Pitluck S."/>
            <person name="Kiss H."/>
            <person name="Munk A.C."/>
            <person name="Brettin T."/>
            <person name="Bruce D."/>
            <person name="Han C."/>
            <person name="Tapia R."/>
            <person name="Gilna P."/>
            <person name="Schmutz J."/>
            <person name="Larimer F."/>
            <person name="Land M."/>
            <person name="Hauser L."/>
            <person name="Kyrpides N."/>
            <person name="Kim E."/>
            <person name="Richardson P."/>
        </authorList>
    </citation>
    <scope>NUCLEOTIDE SEQUENCE [LARGE SCALE GENOMIC DNA]</scope>
    <source>
        <strain evidence="2">IMS101</strain>
    </source>
</reference>
<dbReference type="PIRSF" id="PIRSF016919">
    <property type="entry name" value="HupE_UreJ"/>
    <property type="match status" value="1"/>
</dbReference>
<feature type="transmembrane region" description="Helical" evidence="1">
    <location>
        <begin position="89"/>
        <end position="108"/>
    </location>
</feature>
<dbReference type="KEGG" id="ter:Tery_1026"/>
<feature type="transmembrane region" description="Helical" evidence="1">
    <location>
        <begin position="207"/>
        <end position="225"/>
    </location>
</feature>
<gene>
    <name evidence="2" type="ordered locus">Tery_1026</name>
</gene>
<keyword evidence="1" id="KW-0472">Membrane</keyword>
<feature type="transmembrane region" description="Helical" evidence="1">
    <location>
        <begin position="20"/>
        <end position="42"/>
    </location>
</feature>
<dbReference type="STRING" id="203124.Tery_1026"/>
<dbReference type="EMBL" id="CP000393">
    <property type="protein sequence ID" value="ABG50401.1"/>
    <property type="molecule type" value="Genomic_DNA"/>
</dbReference>
<dbReference type="InterPro" id="IPR007038">
    <property type="entry name" value="HupE_UreJ"/>
</dbReference>
<protein>
    <submittedName>
        <fullName evidence="2">HupE/UreJ protein</fullName>
    </submittedName>
</protein>
<dbReference type="HOGENOM" id="CLU_088877_1_0_3"/>
<accession>Q117C3</accession>
<evidence type="ECO:0000256" key="1">
    <source>
        <dbReference type="SAM" id="Phobius"/>
    </source>
</evidence>